<dbReference type="EMBL" id="AEUD01000016">
    <property type="protein sequence ID" value="EGD53908.1"/>
    <property type="molecule type" value="Genomic_DNA"/>
</dbReference>
<sequence>MAFSIPRDDLVRMDGLDVPEAKIKEAYGRTKARTETELQNEGVTDPHELETRGREAGRDATIRTVRRLTGVPIDRFAEISLFGFYDVAKSLGGVEVCLNHAVSDSYSGAHFKAGRQTLNAKQSLAFVRQRHGLDNGDLDRTHRQQAFMLSVLNGLRDAGTFTSLDKVNGLVDVAQRNVVLSSGWNLVDWIQEMGTVEGQRITFTTLPVVRYSTFDGQDVNIVDPAAIRQRVQKAFGVKATPAAPSTRSAATADPTVSDSTAPETNSTTDALTTAATADAPQPDSGSPVSSSAGVPCVN</sequence>
<organism evidence="4 5">
    <name type="scientific">Gordonia neofelifaecis NRRL B-59395</name>
    <dbReference type="NCBI Taxonomy" id="644548"/>
    <lineage>
        <taxon>Bacteria</taxon>
        <taxon>Bacillati</taxon>
        <taxon>Actinomycetota</taxon>
        <taxon>Actinomycetes</taxon>
        <taxon>Mycobacteriales</taxon>
        <taxon>Gordoniaceae</taxon>
        <taxon>Gordonia</taxon>
    </lineage>
</organism>
<evidence type="ECO:0000256" key="1">
    <source>
        <dbReference type="ARBA" id="ARBA00006068"/>
    </source>
</evidence>
<evidence type="ECO:0000259" key="3">
    <source>
        <dbReference type="Pfam" id="PF03816"/>
    </source>
</evidence>
<dbReference type="Gene3D" id="3.40.630.190">
    <property type="entry name" value="LCP protein"/>
    <property type="match status" value="1"/>
</dbReference>
<reference evidence="4 5" key="1">
    <citation type="journal article" date="2011" name="J. Bacteriol.">
        <title>Draft Genome Sequence of Gordonia neofelifaecis NRRL B-59395, a Cholesterol-Degrading Actinomycete.</title>
        <authorList>
            <person name="Ge F."/>
            <person name="Li W."/>
            <person name="Chen G."/>
            <person name="Liu Y."/>
            <person name="Zhang G."/>
            <person name="Yong B."/>
            <person name="Wang Q."/>
            <person name="Wang N."/>
            <person name="Huang Z."/>
            <person name="Li W."/>
            <person name="Wang J."/>
            <person name="Wu C."/>
            <person name="Xie Q."/>
            <person name="Liu G."/>
        </authorList>
    </citation>
    <scope>NUCLEOTIDE SEQUENCE [LARGE SCALE GENOMIC DNA]</scope>
    <source>
        <strain evidence="4 5">NRRL B-59395</strain>
    </source>
</reference>
<gene>
    <name evidence="4" type="ORF">SCNU_16643</name>
</gene>
<dbReference type="Proteomes" id="UP000035065">
    <property type="component" value="Unassembled WGS sequence"/>
</dbReference>
<comment type="caution">
    <text evidence="4">The sequence shown here is derived from an EMBL/GenBank/DDBJ whole genome shotgun (WGS) entry which is preliminary data.</text>
</comment>
<dbReference type="InterPro" id="IPR004474">
    <property type="entry name" value="LytR_CpsA_psr"/>
</dbReference>
<feature type="compositionally biased region" description="Low complexity" evidence="2">
    <location>
        <begin position="239"/>
        <end position="255"/>
    </location>
</feature>
<evidence type="ECO:0000313" key="4">
    <source>
        <dbReference type="EMBL" id="EGD53908.1"/>
    </source>
</evidence>
<dbReference type="InterPro" id="IPR050922">
    <property type="entry name" value="LytR/CpsA/Psr_CW_biosynth"/>
</dbReference>
<accession>F1YN21</accession>
<dbReference type="eggNOG" id="COG1316">
    <property type="taxonomic scope" value="Bacteria"/>
</dbReference>
<dbReference type="RefSeq" id="WP_009680524.1">
    <property type="nucleotide sequence ID" value="NZ_AEUD01000016.1"/>
</dbReference>
<evidence type="ECO:0000256" key="2">
    <source>
        <dbReference type="SAM" id="MobiDB-lite"/>
    </source>
</evidence>
<dbReference type="AlphaFoldDB" id="F1YN21"/>
<dbReference type="PANTHER" id="PTHR33392">
    <property type="entry name" value="POLYISOPRENYL-TEICHOIC ACID--PEPTIDOGLYCAN TEICHOIC ACID TRANSFERASE TAGU"/>
    <property type="match status" value="1"/>
</dbReference>
<protein>
    <recommendedName>
        <fullName evidence="3">Cell envelope-related transcriptional attenuator domain-containing protein</fullName>
    </recommendedName>
</protein>
<feature type="domain" description="Cell envelope-related transcriptional attenuator" evidence="3">
    <location>
        <begin position="2"/>
        <end position="154"/>
    </location>
</feature>
<keyword evidence="5" id="KW-1185">Reference proteome</keyword>
<name>F1YN21_9ACTN</name>
<dbReference type="Pfam" id="PF03816">
    <property type="entry name" value="LytR_cpsA_psr"/>
    <property type="match status" value="1"/>
</dbReference>
<feature type="region of interest" description="Disordered" evidence="2">
    <location>
        <begin position="237"/>
        <end position="298"/>
    </location>
</feature>
<evidence type="ECO:0000313" key="5">
    <source>
        <dbReference type="Proteomes" id="UP000035065"/>
    </source>
</evidence>
<feature type="compositionally biased region" description="Polar residues" evidence="2">
    <location>
        <begin position="256"/>
        <end position="266"/>
    </location>
</feature>
<dbReference type="PANTHER" id="PTHR33392:SF6">
    <property type="entry name" value="POLYISOPRENYL-TEICHOIC ACID--PEPTIDOGLYCAN TEICHOIC ACID TRANSFERASE TAGU"/>
    <property type="match status" value="1"/>
</dbReference>
<comment type="similarity">
    <text evidence="1">Belongs to the LytR/CpsA/Psr (LCP) family.</text>
</comment>
<proteinExistence type="inferred from homology"/>
<dbReference type="STRING" id="644548.SCNU_16643"/>
<dbReference type="NCBIfam" id="TIGR00350">
    <property type="entry name" value="lytR_cpsA_psr"/>
    <property type="match status" value="1"/>
</dbReference>
<feature type="compositionally biased region" description="Low complexity" evidence="2">
    <location>
        <begin position="267"/>
        <end position="298"/>
    </location>
</feature>